<dbReference type="InterPro" id="IPR000639">
    <property type="entry name" value="Epox_hydrolase-like"/>
</dbReference>
<accession>A0ABT7N7Q0</accession>
<dbReference type="Pfam" id="PF00561">
    <property type="entry name" value="Abhydrolase_1"/>
    <property type="match status" value="1"/>
</dbReference>
<reference evidence="3" key="1">
    <citation type="submission" date="2023-06" db="EMBL/GenBank/DDBJ databases">
        <authorList>
            <person name="Jiang Y."/>
            <person name="Liu Q."/>
        </authorList>
    </citation>
    <scope>NUCLEOTIDE SEQUENCE</scope>
    <source>
        <strain evidence="3">CGMCC 1.12089</strain>
    </source>
</reference>
<dbReference type="InterPro" id="IPR011008">
    <property type="entry name" value="Dimeric_a/b-barrel"/>
</dbReference>
<sequence length="386" mass="42001">MTQDLRTEWVPGAPQIALDIAGEGPLILFLHGIGGNRTNWHVQLGHFAALGFQAAAWDLRGYGASEDYVGPLRFEDIRGDLLRVLRYLGADACHLVGLSLGGRIGFDFLQHHRDRLLSFTACSAVADAGDMPAEDRKVFLERRRAPLLAGLTPAQIAPAVAGSLAGPSCSADVLQQLIDSIAALRTDSYLKTLTATSTYQNHVDLAAIRCPVHVVAAEADPLFPLSKLRAISQAIPGAMLSVLPGLGHLSNLESPAMFNAAVEGFLRNVRAGDRVREGRCNHAAFSTSSGGVLLMSFEVRPGSEEAFNRWYDQTHVPEMLMQRGVRSARRFVTPGERVQYLTIYDLDSPEVLDSPAFVAWRDSSESTKAMVREHLVSSTRVVYKAL</sequence>
<name>A0ABT7N7Q0_9BURK</name>
<evidence type="ECO:0000259" key="2">
    <source>
        <dbReference type="Pfam" id="PF00561"/>
    </source>
</evidence>
<dbReference type="Gene3D" id="3.40.50.1820">
    <property type="entry name" value="alpha/beta hydrolase"/>
    <property type="match status" value="1"/>
</dbReference>
<organism evidence="3 4">
    <name type="scientific">Variovorax dokdonensis</name>
    <dbReference type="NCBI Taxonomy" id="344883"/>
    <lineage>
        <taxon>Bacteria</taxon>
        <taxon>Pseudomonadati</taxon>
        <taxon>Pseudomonadota</taxon>
        <taxon>Betaproteobacteria</taxon>
        <taxon>Burkholderiales</taxon>
        <taxon>Comamonadaceae</taxon>
        <taxon>Variovorax</taxon>
    </lineage>
</organism>
<evidence type="ECO:0000313" key="4">
    <source>
        <dbReference type="Proteomes" id="UP001174908"/>
    </source>
</evidence>
<dbReference type="InterPro" id="IPR050266">
    <property type="entry name" value="AB_hydrolase_sf"/>
</dbReference>
<evidence type="ECO:0000313" key="3">
    <source>
        <dbReference type="EMBL" id="MDM0043910.1"/>
    </source>
</evidence>
<dbReference type="EMBL" id="JASZYV010000001">
    <property type="protein sequence ID" value="MDM0043910.1"/>
    <property type="molecule type" value="Genomic_DNA"/>
</dbReference>
<dbReference type="RefSeq" id="WP_286658983.1">
    <property type="nucleotide sequence ID" value="NZ_JASZYV010000001.1"/>
</dbReference>
<keyword evidence="4" id="KW-1185">Reference proteome</keyword>
<dbReference type="GO" id="GO:0016787">
    <property type="term" value="F:hydrolase activity"/>
    <property type="evidence" value="ECO:0007669"/>
    <property type="project" value="UniProtKB-KW"/>
</dbReference>
<comment type="caution">
    <text evidence="3">The sequence shown here is derived from an EMBL/GenBank/DDBJ whole genome shotgun (WGS) entry which is preliminary data.</text>
</comment>
<dbReference type="Proteomes" id="UP001174908">
    <property type="component" value="Unassembled WGS sequence"/>
</dbReference>
<gene>
    <name evidence="3" type="ORF">QTH91_05410</name>
</gene>
<dbReference type="PRINTS" id="PR00412">
    <property type="entry name" value="EPOXHYDRLASE"/>
</dbReference>
<dbReference type="PANTHER" id="PTHR43798:SF31">
    <property type="entry name" value="AB HYDROLASE SUPERFAMILY PROTEIN YCLE"/>
    <property type="match status" value="1"/>
</dbReference>
<feature type="domain" description="AB hydrolase-1" evidence="2">
    <location>
        <begin position="25"/>
        <end position="255"/>
    </location>
</feature>
<dbReference type="PANTHER" id="PTHR43798">
    <property type="entry name" value="MONOACYLGLYCEROL LIPASE"/>
    <property type="match status" value="1"/>
</dbReference>
<dbReference type="SUPFAM" id="SSF54909">
    <property type="entry name" value="Dimeric alpha+beta barrel"/>
    <property type="match status" value="1"/>
</dbReference>
<dbReference type="InterPro" id="IPR000073">
    <property type="entry name" value="AB_hydrolase_1"/>
</dbReference>
<proteinExistence type="predicted"/>
<protein>
    <submittedName>
        <fullName evidence="3">Alpha/beta hydrolase</fullName>
    </submittedName>
</protein>
<evidence type="ECO:0000256" key="1">
    <source>
        <dbReference type="ARBA" id="ARBA00022801"/>
    </source>
</evidence>
<dbReference type="SUPFAM" id="SSF53474">
    <property type="entry name" value="alpha/beta-Hydrolases"/>
    <property type="match status" value="1"/>
</dbReference>
<dbReference type="InterPro" id="IPR029058">
    <property type="entry name" value="AB_hydrolase_fold"/>
</dbReference>
<keyword evidence="1 3" id="KW-0378">Hydrolase</keyword>